<gene>
    <name evidence="2" type="ORF">HMPREF9473_03167</name>
</gene>
<evidence type="ECO:0000259" key="1">
    <source>
        <dbReference type="SMART" id="SM00530"/>
    </source>
</evidence>
<accession>G5II39</accession>
<dbReference type="SUPFAM" id="SSF47413">
    <property type="entry name" value="lambda repressor-like DNA-binding domains"/>
    <property type="match status" value="1"/>
</dbReference>
<evidence type="ECO:0000313" key="3">
    <source>
        <dbReference type="Proteomes" id="UP000005384"/>
    </source>
</evidence>
<dbReference type="Gene3D" id="1.10.260.40">
    <property type="entry name" value="lambda repressor-like DNA-binding domains"/>
    <property type="match status" value="1"/>
</dbReference>
<name>G5II39_9FIRM</name>
<proteinExistence type="predicted"/>
<evidence type="ECO:0000313" key="2">
    <source>
        <dbReference type="EMBL" id="EHI58855.1"/>
    </source>
</evidence>
<dbReference type="OrthoDB" id="9774673at2"/>
<dbReference type="CDD" id="cd00093">
    <property type="entry name" value="HTH_XRE"/>
    <property type="match status" value="1"/>
</dbReference>
<dbReference type="InterPro" id="IPR010982">
    <property type="entry name" value="Lambda_DNA-bd_dom_sf"/>
</dbReference>
<dbReference type="SMART" id="SM00530">
    <property type="entry name" value="HTH_XRE"/>
    <property type="match status" value="1"/>
</dbReference>
<sequence length="278" mass="32860">MFNIYEYSTINWEATSDNIKSLLNIHGIAKSVFAKAMCVSEKTVHNWCNGKVDGNPKLQELIIMALFFDVDIMDIVIINGRINKKINSQDINEMIELIDGREEKYIEKNGEYQFEEDIIIEFMQKEKLRSRQKINNLDEFMLYLPLFRPKDLAEFVYRSNGNLATNREYVKIQLNKLYEGIEPQDAKDYADCVKLFCLTYPQIDNIDYKNKFDMKEIKYQEFKKIQESPEWLVKFYAYEKAVDNWTKKIKELDTIEIQNSALIERLLSEVSGRSITEN</sequence>
<comment type="caution">
    <text evidence="2">The sequence shown here is derived from an EMBL/GenBank/DDBJ whole genome shotgun (WGS) entry which is preliminary data.</text>
</comment>
<protein>
    <recommendedName>
        <fullName evidence="1">HTH cro/C1-type domain-containing protein</fullName>
    </recommendedName>
</protein>
<dbReference type="GO" id="GO:0003677">
    <property type="term" value="F:DNA binding"/>
    <property type="evidence" value="ECO:0007669"/>
    <property type="project" value="InterPro"/>
</dbReference>
<dbReference type="EMBL" id="ADLN01000083">
    <property type="protein sequence ID" value="EHI58855.1"/>
    <property type="molecule type" value="Genomic_DNA"/>
</dbReference>
<dbReference type="AlphaFoldDB" id="G5II39"/>
<dbReference type="HOGENOM" id="CLU_1000295_0_0_9"/>
<dbReference type="PATRIC" id="fig|742737.3.peg.3142"/>
<dbReference type="RefSeq" id="WP_006781146.1">
    <property type="nucleotide sequence ID" value="NZ_CP040506.1"/>
</dbReference>
<reference evidence="2 3" key="1">
    <citation type="submission" date="2011-08" db="EMBL/GenBank/DDBJ databases">
        <title>The Genome Sequence of Clostridium hathewayi WAL-18680.</title>
        <authorList>
            <consortium name="The Broad Institute Genome Sequencing Platform"/>
            <person name="Earl A."/>
            <person name="Ward D."/>
            <person name="Feldgarden M."/>
            <person name="Gevers D."/>
            <person name="Finegold S.M."/>
            <person name="Summanen P.H."/>
            <person name="Molitoris D.R."/>
            <person name="Song M."/>
            <person name="Daigneault M."/>
            <person name="Allen-Vercoe E."/>
            <person name="Young S.K."/>
            <person name="Zeng Q."/>
            <person name="Gargeya S."/>
            <person name="Fitzgerald M."/>
            <person name="Haas B."/>
            <person name="Abouelleil A."/>
            <person name="Alvarado L."/>
            <person name="Arachchi H.M."/>
            <person name="Berlin A."/>
            <person name="Brown A."/>
            <person name="Chapman S.B."/>
            <person name="Chen Z."/>
            <person name="Dunbar C."/>
            <person name="Freedman E."/>
            <person name="Gearin G."/>
            <person name="Gellesch M."/>
            <person name="Goldberg J."/>
            <person name="Griggs A."/>
            <person name="Gujja S."/>
            <person name="Heiman D."/>
            <person name="Howarth C."/>
            <person name="Larson L."/>
            <person name="Lui A."/>
            <person name="MacDonald P.J.P."/>
            <person name="Montmayeur A."/>
            <person name="Murphy C."/>
            <person name="Neiman D."/>
            <person name="Pearson M."/>
            <person name="Priest M."/>
            <person name="Roberts A."/>
            <person name="Saif S."/>
            <person name="Shea T."/>
            <person name="Shenoy N."/>
            <person name="Sisk P."/>
            <person name="Stolte C."/>
            <person name="Sykes S."/>
            <person name="Wortman J."/>
            <person name="Nusbaum C."/>
            <person name="Birren B."/>
        </authorList>
    </citation>
    <scope>NUCLEOTIDE SEQUENCE [LARGE SCALE GENOMIC DNA]</scope>
    <source>
        <strain evidence="2 3">WAL-18680</strain>
    </source>
</reference>
<dbReference type="InterPro" id="IPR001387">
    <property type="entry name" value="Cro/C1-type_HTH"/>
</dbReference>
<feature type="domain" description="HTH cro/C1-type" evidence="1">
    <location>
        <begin position="18"/>
        <end position="75"/>
    </location>
</feature>
<organism evidence="2 3">
    <name type="scientific">Hungatella hathewayi WAL-18680</name>
    <dbReference type="NCBI Taxonomy" id="742737"/>
    <lineage>
        <taxon>Bacteria</taxon>
        <taxon>Bacillati</taxon>
        <taxon>Bacillota</taxon>
        <taxon>Clostridia</taxon>
        <taxon>Lachnospirales</taxon>
        <taxon>Lachnospiraceae</taxon>
        <taxon>Hungatella</taxon>
    </lineage>
</organism>
<dbReference type="Proteomes" id="UP000005384">
    <property type="component" value="Unassembled WGS sequence"/>
</dbReference>
<keyword evidence="3" id="KW-1185">Reference proteome</keyword>